<dbReference type="EMBL" id="LR134238">
    <property type="protein sequence ID" value="VED06696.1"/>
    <property type="molecule type" value="Genomic_DNA"/>
</dbReference>
<organism evidence="1 2">
    <name type="scientific">Escherichia coli</name>
    <dbReference type="NCBI Taxonomy" id="562"/>
    <lineage>
        <taxon>Bacteria</taxon>
        <taxon>Pseudomonadati</taxon>
        <taxon>Pseudomonadota</taxon>
        <taxon>Gammaproteobacteria</taxon>
        <taxon>Enterobacterales</taxon>
        <taxon>Enterobacteriaceae</taxon>
        <taxon>Escherichia</taxon>
    </lineage>
</organism>
<name>A0A447X2D8_ECOLX</name>
<accession>A0A447X2D8</accession>
<sequence>MSRKNAVKIKVNDSESSGYFFKASSKDDSFVISSKHGLCSRQSDCEEFLDNVQNCCRLCTQDLNIDNISFEIEGNKKLKPISYFSLENKDIVITKVDGVSNYPLRIGKIEKEKYYTYGYKSKCDKPGRILLNEPDLLDGICYFNICSDATPELIEKSEEYYGVSGSLVFDSPEKDVLTAHAVITTNETNNDLGSEILHDIDFKEINNFFGCEVFLGKKLQFQLDDTFSKNFSKIGEVLVSDKLQIEIFISSYKGIPYFNLTPIADALIQSKFYYVFGNVSRSDHINIIAASNIILNKSHLEPANKLLTSKLTESILSAPHIYSTSIDDNNYHHIHFKQMTSGDIELIISCYGGGDDLPKDINGTLTELLHNINTYNLNKNSIIERSFLNQKFTDAQCEILYEIFFERLTDSIDRISLLHVIPLDHYLIKDKSEIKNEIITIVEKACQELDSNILDYLEHGISINLLIFPTNNKDELSGLMQRLINNYE</sequence>
<evidence type="ECO:0008006" key="3">
    <source>
        <dbReference type="Google" id="ProtNLM"/>
    </source>
</evidence>
<gene>
    <name evidence="1" type="ORF">NCTC9044_00401</name>
</gene>
<dbReference type="RefSeq" id="WP_054623690.1">
    <property type="nucleotide sequence ID" value="NZ_LECL01000069.1"/>
</dbReference>
<protein>
    <recommendedName>
        <fullName evidence="3">Anti-bacteriophage protein A/HamA C-terminal domain-containing protein</fullName>
    </recommendedName>
</protein>
<dbReference type="AlphaFoldDB" id="A0A447X2D8"/>
<dbReference type="Proteomes" id="UP000271797">
    <property type="component" value="Chromosome"/>
</dbReference>
<evidence type="ECO:0000313" key="2">
    <source>
        <dbReference type="Proteomes" id="UP000271797"/>
    </source>
</evidence>
<proteinExistence type="predicted"/>
<reference evidence="1 2" key="1">
    <citation type="submission" date="2018-12" db="EMBL/GenBank/DDBJ databases">
        <authorList>
            <consortium name="Pathogen Informatics"/>
        </authorList>
    </citation>
    <scope>NUCLEOTIDE SEQUENCE [LARGE SCALE GENOMIC DNA]</scope>
    <source>
        <strain evidence="1 2">NCTC9044</strain>
    </source>
</reference>
<evidence type="ECO:0000313" key="1">
    <source>
        <dbReference type="EMBL" id="VED06696.1"/>
    </source>
</evidence>